<keyword evidence="3" id="KW-1185">Reference proteome</keyword>
<proteinExistence type="predicted"/>
<reference evidence="2 3" key="1">
    <citation type="submission" date="2019-04" db="EMBL/GenBank/DDBJ databases">
        <title>Draft genome of the big-headed turtle Platysternon megacephalum.</title>
        <authorList>
            <person name="Gong S."/>
        </authorList>
    </citation>
    <scope>NUCLEOTIDE SEQUENCE [LARGE SCALE GENOMIC DNA]</scope>
    <source>
        <strain evidence="2">DO16091913</strain>
        <tissue evidence="2">Muscle</tissue>
    </source>
</reference>
<comment type="caution">
    <text evidence="2">The sequence shown here is derived from an EMBL/GenBank/DDBJ whole genome shotgun (WGS) entry which is preliminary data.</text>
</comment>
<organism evidence="2 3">
    <name type="scientific">Platysternon megacephalum</name>
    <name type="common">big-headed turtle</name>
    <dbReference type="NCBI Taxonomy" id="55544"/>
    <lineage>
        <taxon>Eukaryota</taxon>
        <taxon>Metazoa</taxon>
        <taxon>Chordata</taxon>
        <taxon>Craniata</taxon>
        <taxon>Vertebrata</taxon>
        <taxon>Euteleostomi</taxon>
        <taxon>Archelosauria</taxon>
        <taxon>Testudinata</taxon>
        <taxon>Testudines</taxon>
        <taxon>Cryptodira</taxon>
        <taxon>Durocryptodira</taxon>
        <taxon>Testudinoidea</taxon>
        <taxon>Platysternidae</taxon>
        <taxon>Platysternon</taxon>
    </lineage>
</organism>
<keyword evidence="2" id="KW-0378">Hydrolase</keyword>
<feature type="compositionally biased region" description="Basic and acidic residues" evidence="1">
    <location>
        <begin position="1"/>
        <end position="17"/>
    </location>
</feature>
<evidence type="ECO:0000256" key="1">
    <source>
        <dbReference type="SAM" id="MobiDB-lite"/>
    </source>
</evidence>
<gene>
    <name evidence="2" type="ORF">DR999_PMT14700</name>
</gene>
<reference evidence="2 3" key="2">
    <citation type="submission" date="2019-04" db="EMBL/GenBank/DDBJ databases">
        <title>The genome sequence of big-headed turtle.</title>
        <authorList>
            <person name="Gong S."/>
        </authorList>
    </citation>
    <scope>NUCLEOTIDE SEQUENCE [LARGE SCALE GENOMIC DNA]</scope>
    <source>
        <strain evidence="2">DO16091913</strain>
        <tissue evidence="2">Muscle</tissue>
    </source>
</reference>
<sequence length="121" mass="12745">MGGQRGEHGGHKEERGAGRPHSSARREPVVRLGWAQRARPPHALPPHSRAPQRPVADTSRPHTPRPQPPAAVCQPPHNRGNRGGGGWPSVPPPPPPARLAPGQTGILPGRPLPCQVVASAL</sequence>
<name>A0A4D9E7D4_9SAUR</name>
<protein>
    <submittedName>
        <fullName evidence="2">Bifunctional epoxide hydrolase 2</fullName>
    </submittedName>
</protein>
<accession>A0A4D9E7D4</accession>
<dbReference type="EMBL" id="QXTE01000170">
    <property type="protein sequence ID" value="TFK02970.1"/>
    <property type="molecule type" value="Genomic_DNA"/>
</dbReference>
<dbReference type="AlphaFoldDB" id="A0A4D9E7D4"/>
<dbReference type="GO" id="GO:0016787">
    <property type="term" value="F:hydrolase activity"/>
    <property type="evidence" value="ECO:0007669"/>
    <property type="project" value="UniProtKB-KW"/>
</dbReference>
<dbReference type="Proteomes" id="UP000297703">
    <property type="component" value="Unassembled WGS sequence"/>
</dbReference>
<feature type="compositionally biased region" description="Pro residues" evidence="1">
    <location>
        <begin position="89"/>
        <end position="98"/>
    </location>
</feature>
<feature type="region of interest" description="Disordered" evidence="1">
    <location>
        <begin position="1"/>
        <end position="111"/>
    </location>
</feature>
<evidence type="ECO:0000313" key="2">
    <source>
        <dbReference type="EMBL" id="TFK02970.1"/>
    </source>
</evidence>
<evidence type="ECO:0000313" key="3">
    <source>
        <dbReference type="Proteomes" id="UP000297703"/>
    </source>
</evidence>